<keyword evidence="5 8" id="KW-1133">Transmembrane helix</keyword>
<dbReference type="InterPro" id="IPR003445">
    <property type="entry name" value="Cat_transpt"/>
</dbReference>
<gene>
    <name evidence="9" type="primary">ktrB</name>
    <name evidence="9" type="ORF">SAMEA3545359_01710</name>
</gene>
<evidence type="ECO:0000256" key="1">
    <source>
        <dbReference type="ARBA" id="ARBA00004651"/>
    </source>
</evidence>
<dbReference type="AlphaFoldDB" id="A0A1C6IWE7"/>
<dbReference type="GO" id="GO:0005886">
    <property type="term" value="C:plasma membrane"/>
    <property type="evidence" value="ECO:0007669"/>
    <property type="project" value="UniProtKB-SubCell"/>
</dbReference>
<keyword evidence="4 8" id="KW-0812">Transmembrane</keyword>
<feature type="transmembrane region" description="Helical" evidence="8">
    <location>
        <begin position="85"/>
        <end position="109"/>
    </location>
</feature>
<reference evidence="9" key="1">
    <citation type="submission" date="2015-09" db="EMBL/GenBank/DDBJ databases">
        <authorList>
            <consortium name="Pathogen Informatics"/>
        </authorList>
    </citation>
    <scope>NUCLEOTIDE SEQUENCE</scope>
    <source>
        <strain evidence="9">2789STDY5834896</strain>
    </source>
</reference>
<protein>
    <submittedName>
        <fullName evidence="9">Ktr system potassium uptake protein B</fullName>
    </submittedName>
</protein>
<evidence type="ECO:0000256" key="5">
    <source>
        <dbReference type="ARBA" id="ARBA00022989"/>
    </source>
</evidence>
<evidence type="ECO:0000256" key="7">
    <source>
        <dbReference type="ARBA" id="ARBA00023136"/>
    </source>
</evidence>
<sequence length="463" mass="49446">MSTLRPGTPAKPRDKKAAMSPTQLIVISFALVILTGTLLLSLPISSRDGSFTPLLDSMFTATSATCVTGLIVFDTYLHFSLFGQLVILTLIQIGGLGLITLVTFFTVAMGRKLGFKSMSLAQESINAQSMVNLSQLLRMVVVVSLCIEGIGAIIMCFSFVPRFGLAQGIYTSIFLAVSAFCNAGFDILGHEGAYSSLIHYTDDPIVIGTISLLIIIGGLGFVVWRDLWDWRKTKKLQLHTKIVLMLTGGLIVGGTIFFCAFEWNNPQTMGGLSTLEKLGAGYFQSVSTRTAGFNSINLADMSGFTKLFASIWQFIGAAPGSTGGGIKVTTFAVLVMTVVSMSRGRGETVMLRHRIDPKTVYKAISITCMAIMIVLGVSIVMYLSMRPGPAKTPINAIFEACSAFGTVGLSVGVTEQGTALTHIVTSLTMFIGRVGPASLAISLAMPKKQAKNRVMPEGKLLVG</sequence>
<feature type="transmembrane region" description="Helical" evidence="8">
    <location>
        <begin position="205"/>
        <end position="224"/>
    </location>
</feature>
<feature type="transmembrane region" description="Helical" evidence="8">
    <location>
        <begin position="136"/>
        <end position="160"/>
    </location>
</feature>
<keyword evidence="2" id="KW-0813">Transport</keyword>
<keyword evidence="6" id="KW-0406">Ion transport</keyword>
<dbReference type="PANTHER" id="PTHR32024">
    <property type="entry name" value="TRK SYSTEM POTASSIUM UPTAKE PROTEIN TRKG-RELATED"/>
    <property type="match status" value="1"/>
</dbReference>
<evidence type="ECO:0000256" key="2">
    <source>
        <dbReference type="ARBA" id="ARBA00022448"/>
    </source>
</evidence>
<name>A0A1C6IWE7_9FIRM</name>
<dbReference type="Pfam" id="PF02386">
    <property type="entry name" value="TrkH"/>
    <property type="match status" value="1"/>
</dbReference>
<dbReference type="EMBL" id="FMHG01000001">
    <property type="protein sequence ID" value="SCJ73785.1"/>
    <property type="molecule type" value="Genomic_DNA"/>
</dbReference>
<dbReference type="PANTHER" id="PTHR32024:SF1">
    <property type="entry name" value="KTR SYSTEM POTASSIUM UPTAKE PROTEIN B"/>
    <property type="match status" value="1"/>
</dbReference>
<keyword evidence="3" id="KW-1003">Cell membrane</keyword>
<accession>A0A1C6IWE7</accession>
<feature type="transmembrane region" description="Helical" evidence="8">
    <location>
        <begin position="360"/>
        <end position="383"/>
    </location>
</feature>
<comment type="subcellular location">
    <subcellularLocation>
        <location evidence="1">Cell membrane</location>
        <topology evidence="1">Multi-pass membrane protein</topology>
    </subcellularLocation>
</comment>
<feature type="transmembrane region" description="Helical" evidence="8">
    <location>
        <begin position="419"/>
        <end position="445"/>
    </location>
</feature>
<evidence type="ECO:0000256" key="3">
    <source>
        <dbReference type="ARBA" id="ARBA00022475"/>
    </source>
</evidence>
<feature type="transmembrane region" description="Helical" evidence="8">
    <location>
        <begin position="167"/>
        <end position="185"/>
    </location>
</feature>
<keyword evidence="7 8" id="KW-0472">Membrane</keyword>
<evidence type="ECO:0000256" key="6">
    <source>
        <dbReference type="ARBA" id="ARBA00023065"/>
    </source>
</evidence>
<feature type="transmembrane region" description="Helical" evidence="8">
    <location>
        <begin position="244"/>
        <end position="263"/>
    </location>
</feature>
<dbReference type="GO" id="GO:0008324">
    <property type="term" value="F:monoatomic cation transmembrane transporter activity"/>
    <property type="evidence" value="ECO:0007669"/>
    <property type="project" value="InterPro"/>
</dbReference>
<evidence type="ECO:0000313" key="9">
    <source>
        <dbReference type="EMBL" id="SCJ73785.1"/>
    </source>
</evidence>
<dbReference type="GO" id="GO:0030001">
    <property type="term" value="P:metal ion transport"/>
    <property type="evidence" value="ECO:0007669"/>
    <property type="project" value="UniProtKB-ARBA"/>
</dbReference>
<feature type="transmembrane region" description="Helical" evidence="8">
    <location>
        <begin position="54"/>
        <end position="73"/>
    </location>
</feature>
<evidence type="ECO:0000256" key="4">
    <source>
        <dbReference type="ARBA" id="ARBA00022692"/>
    </source>
</evidence>
<organism evidence="9">
    <name type="scientific">uncultured Anaerotruncus sp</name>
    <dbReference type="NCBI Taxonomy" id="905011"/>
    <lineage>
        <taxon>Bacteria</taxon>
        <taxon>Bacillati</taxon>
        <taxon>Bacillota</taxon>
        <taxon>Clostridia</taxon>
        <taxon>Eubacteriales</taxon>
        <taxon>Oscillospiraceae</taxon>
        <taxon>Anaerotruncus</taxon>
        <taxon>environmental samples</taxon>
    </lineage>
</organism>
<proteinExistence type="predicted"/>
<feature type="transmembrane region" description="Helical" evidence="8">
    <location>
        <begin position="311"/>
        <end position="339"/>
    </location>
</feature>
<feature type="transmembrane region" description="Helical" evidence="8">
    <location>
        <begin position="21"/>
        <end position="42"/>
    </location>
</feature>
<evidence type="ECO:0000256" key="8">
    <source>
        <dbReference type="SAM" id="Phobius"/>
    </source>
</evidence>